<keyword evidence="3" id="KW-1185">Reference proteome</keyword>
<dbReference type="OrthoDB" id="10054666at2759"/>
<evidence type="ECO:0000259" key="1">
    <source>
        <dbReference type="Pfam" id="PF08473"/>
    </source>
</evidence>
<dbReference type="Proteomes" id="UP000230750">
    <property type="component" value="Unassembled WGS sequence"/>
</dbReference>
<dbReference type="EMBL" id="MRZV01001205">
    <property type="protein sequence ID" value="PIK39740.1"/>
    <property type="molecule type" value="Genomic_DNA"/>
</dbReference>
<dbReference type="InterPro" id="IPR013680">
    <property type="entry name" value="VDCC_a2/dsu"/>
</dbReference>
<evidence type="ECO:0000313" key="3">
    <source>
        <dbReference type="Proteomes" id="UP000230750"/>
    </source>
</evidence>
<comment type="caution">
    <text evidence="2">The sequence shown here is derived from an EMBL/GenBank/DDBJ whole genome shotgun (WGS) entry which is preliminary data.</text>
</comment>
<dbReference type="Pfam" id="PF08473">
    <property type="entry name" value="VGCC_alpha2"/>
    <property type="match status" value="1"/>
</dbReference>
<organism evidence="2 3">
    <name type="scientific">Stichopus japonicus</name>
    <name type="common">Sea cucumber</name>
    <dbReference type="NCBI Taxonomy" id="307972"/>
    <lineage>
        <taxon>Eukaryota</taxon>
        <taxon>Metazoa</taxon>
        <taxon>Echinodermata</taxon>
        <taxon>Eleutherozoa</taxon>
        <taxon>Echinozoa</taxon>
        <taxon>Holothuroidea</taxon>
        <taxon>Aspidochirotacea</taxon>
        <taxon>Aspidochirotida</taxon>
        <taxon>Stichopodidae</taxon>
        <taxon>Apostichopus</taxon>
    </lineage>
</organism>
<dbReference type="AlphaFoldDB" id="A0A2G8JVJ5"/>
<gene>
    <name evidence="2" type="ORF">BSL78_23415</name>
</gene>
<evidence type="ECO:0000313" key="2">
    <source>
        <dbReference type="EMBL" id="PIK39740.1"/>
    </source>
</evidence>
<dbReference type="InterPro" id="IPR051173">
    <property type="entry name" value="Ca_channel_alpha-2/delta"/>
</dbReference>
<name>A0A2G8JVJ5_STIJA</name>
<proteinExistence type="predicted"/>
<sequence length="689" mass="77767">MRERIWDRNNRKTRRLECLAVVLDKDGNKVIDPPKLIQVEGDKIILAEDQDNLTYAIAALEGINGLKLAEWVPCELIANFTVTLPNEKMVVQFLKEVVAKKKLTVRCDIDWINLLLLDLNITNGYNESLPSTYSSDFISSFVATTSGLNQECLYQKVEDGVCQVRDSTESFTLNHPNTLAEDYFQRALNDAVKKNPEDIAFVYSAPLKGKDEINLVVNDTLVTAYSALKFTDKVVAVAGVQMSLSSVLKVFNDVTSMSNPDCEFKEEKNDPKQCEHTCDTPGISCVLMDSDGYILACKDETEIGSHIAKAEPILFENILSKGFFYRLSYIDHQGLCMINTTYHPASGWSLLNPLSQMKNLMMGLTERFILILMTFNWYEWLSVLAMPTVVPPEDTTRPTENINITTRDEEYRRCDLDYSYYKLNNSLLSNAYDVGIVSPAYCPEDCKNSYSMFSVPNTNLVLLVLASRGCDTCDPLPKLYVPEATEFGYNTSEELRCDSLWKPRLRLAPDSCSLSTNVSKSLVTAPENCSLSTNVSKSMVQHQRIAHYLPMLANHCKDVLRPDLSEDILRPDLSEDILRLNLVRISSDLTSVRIFSDCTNSYSMFSVPNTNLVLLVLASTGCDTCNPLPKLYVPEATEFGYNTSEELRCDSLWKPRLRLAQTVAHYLPMLANQWKLIVHRLSFGHLGYF</sequence>
<feature type="domain" description="Voltage-dependent calcium channel alpha-2/delta subunit conserved region" evidence="1">
    <location>
        <begin position="90"/>
        <end position="344"/>
    </location>
</feature>
<dbReference type="STRING" id="307972.A0A2G8JVJ5"/>
<reference evidence="2 3" key="1">
    <citation type="journal article" date="2017" name="PLoS Biol.">
        <title>The sea cucumber genome provides insights into morphological evolution and visceral regeneration.</title>
        <authorList>
            <person name="Zhang X."/>
            <person name="Sun L."/>
            <person name="Yuan J."/>
            <person name="Sun Y."/>
            <person name="Gao Y."/>
            <person name="Zhang L."/>
            <person name="Li S."/>
            <person name="Dai H."/>
            <person name="Hamel J.F."/>
            <person name="Liu C."/>
            <person name="Yu Y."/>
            <person name="Liu S."/>
            <person name="Lin W."/>
            <person name="Guo K."/>
            <person name="Jin S."/>
            <person name="Xu P."/>
            <person name="Storey K.B."/>
            <person name="Huan P."/>
            <person name="Zhang T."/>
            <person name="Zhou Y."/>
            <person name="Zhang J."/>
            <person name="Lin C."/>
            <person name="Li X."/>
            <person name="Xing L."/>
            <person name="Huo D."/>
            <person name="Sun M."/>
            <person name="Wang L."/>
            <person name="Mercier A."/>
            <person name="Li F."/>
            <person name="Yang H."/>
            <person name="Xiang J."/>
        </authorList>
    </citation>
    <scope>NUCLEOTIDE SEQUENCE [LARGE SCALE GENOMIC DNA]</scope>
    <source>
        <strain evidence="2">Shaxun</strain>
        <tissue evidence="2">Muscle</tissue>
    </source>
</reference>
<dbReference type="PANTHER" id="PTHR10166:SF37">
    <property type="entry name" value="STOLID, ISOFORM H"/>
    <property type="match status" value="1"/>
</dbReference>
<dbReference type="PANTHER" id="PTHR10166">
    <property type="entry name" value="VOLTAGE-DEPENDENT CALCIUM CHANNEL SUBUNIT ALPHA-2/DELTA-RELATED"/>
    <property type="match status" value="1"/>
</dbReference>
<protein>
    <submittedName>
        <fullName evidence="2">Putative voltage-dependent calcium channel subunit alpha-2/delta-3 isoform X1</fullName>
    </submittedName>
</protein>
<accession>A0A2G8JVJ5</accession>